<dbReference type="KEGG" id="toc:Toce_0955"/>
<dbReference type="STRING" id="555079.Toce_0955"/>
<dbReference type="GO" id="GO:0005886">
    <property type="term" value="C:plasma membrane"/>
    <property type="evidence" value="ECO:0007669"/>
    <property type="project" value="TreeGrafter"/>
</dbReference>
<keyword evidence="4 8" id="KW-0812">Transmembrane</keyword>
<dbReference type="InterPro" id="IPR034746">
    <property type="entry name" value="POTRA"/>
</dbReference>
<comment type="subcellular location">
    <subcellularLocation>
        <location evidence="1">Membrane</location>
    </subcellularLocation>
</comment>
<evidence type="ECO:0000256" key="6">
    <source>
        <dbReference type="ARBA" id="ARBA00023136"/>
    </source>
</evidence>
<evidence type="ECO:0000313" key="10">
    <source>
        <dbReference type="EMBL" id="ADL07717.1"/>
    </source>
</evidence>
<dbReference type="Pfam" id="PF08478">
    <property type="entry name" value="POTRA_1"/>
    <property type="match status" value="1"/>
</dbReference>
<dbReference type="InterPro" id="IPR013685">
    <property type="entry name" value="POTRA_FtsQ_type"/>
</dbReference>
<accession>D9S2U0</accession>
<dbReference type="PANTHER" id="PTHR37820:SF1">
    <property type="entry name" value="CELL DIVISION PROTEIN FTSQ"/>
    <property type="match status" value="1"/>
</dbReference>
<dbReference type="PANTHER" id="PTHR37820">
    <property type="entry name" value="CELL DIVISION PROTEIN DIVIB"/>
    <property type="match status" value="1"/>
</dbReference>
<evidence type="ECO:0000256" key="4">
    <source>
        <dbReference type="ARBA" id="ARBA00022692"/>
    </source>
</evidence>
<keyword evidence="2" id="KW-1003">Cell membrane</keyword>
<keyword evidence="7" id="KW-0131">Cell cycle</keyword>
<evidence type="ECO:0000256" key="7">
    <source>
        <dbReference type="ARBA" id="ARBA00023306"/>
    </source>
</evidence>
<evidence type="ECO:0000256" key="1">
    <source>
        <dbReference type="ARBA" id="ARBA00004370"/>
    </source>
</evidence>
<evidence type="ECO:0000256" key="3">
    <source>
        <dbReference type="ARBA" id="ARBA00022618"/>
    </source>
</evidence>
<dbReference type="Gene3D" id="3.10.20.310">
    <property type="entry name" value="membrane protein fhac"/>
    <property type="match status" value="1"/>
</dbReference>
<feature type="transmembrane region" description="Helical" evidence="8">
    <location>
        <begin position="35"/>
        <end position="56"/>
    </location>
</feature>
<evidence type="ECO:0000259" key="9">
    <source>
        <dbReference type="PROSITE" id="PS51779"/>
    </source>
</evidence>
<evidence type="ECO:0000256" key="5">
    <source>
        <dbReference type="ARBA" id="ARBA00022989"/>
    </source>
</evidence>
<reference evidence="10 11" key="1">
    <citation type="journal article" date="2010" name="Stand. Genomic Sci.">
        <title>Complete genome sequence of Thermosediminibacter oceani type strain (JW/IW-1228P).</title>
        <authorList>
            <person name="Pitluck S."/>
            <person name="Yasawong M."/>
            <person name="Munk C."/>
            <person name="Nolan M."/>
            <person name="Lapidus A."/>
            <person name="Lucas S."/>
            <person name="Glavina Del Rio T."/>
            <person name="Tice H."/>
            <person name="Cheng J.F."/>
            <person name="Bruce D."/>
            <person name="Detter C."/>
            <person name="Tapia R."/>
            <person name="Han C."/>
            <person name="Goodwin L."/>
            <person name="Liolios K."/>
            <person name="Ivanova N."/>
            <person name="Mavromatis K."/>
            <person name="Mikhailova N."/>
            <person name="Pati A."/>
            <person name="Chen A."/>
            <person name="Palaniappan K."/>
            <person name="Land M."/>
            <person name="Hauser L."/>
            <person name="Chang Y.J."/>
            <person name="Jeffries C.D."/>
            <person name="Rohde M."/>
            <person name="Spring S."/>
            <person name="Sikorski J."/>
            <person name="Goker M."/>
            <person name="Woyke T."/>
            <person name="Bristow J."/>
            <person name="Eisen J.A."/>
            <person name="Markowitz V."/>
            <person name="Hugenholtz P."/>
            <person name="Kyrpides N.C."/>
            <person name="Klenk H.P."/>
        </authorList>
    </citation>
    <scope>NUCLEOTIDE SEQUENCE [LARGE SCALE GENOMIC DNA]</scope>
    <source>
        <strain evidence="11">ATCC BAA-1034 / DSM 16646 / JW/IW-1228P</strain>
    </source>
</reference>
<protein>
    <submittedName>
        <fullName evidence="10">Polypeptide-transport-associated domain protein FtsQ-type</fullName>
    </submittedName>
</protein>
<dbReference type="Pfam" id="PF03799">
    <property type="entry name" value="FtsQ_DivIB_C"/>
    <property type="match status" value="1"/>
</dbReference>
<proteinExistence type="predicted"/>
<organism evidence="10 11">
    <name type="scientific">Thermosediminibacter oceani (strain ATCC BAA-1034 / DSM 16646 / JW/IW-1228P)</name>
    <dbReference type="NCBI Taxonomy" id="555079"/>
    <lineage>
        <taxon>Bacteria</taxon>
        <taxon>Bacillati</taxon>
        <taxon>Bacillota</taxon>
        <taxon>Clostridia</taxon>
        <taxon>Thermosediminibacterales</taxon>
        <taxon>Thermosediminibacteraceae</taxon>
        <taxon>Thermosediminibacter</taxon>
    </lineage>
</organism>
<name>D9S2U0_THEOJ</name>
<dbReference type="EMBL" id="CP002131">
    <property type="protein sequence ID" value="ADL07717.1"/>
    <property type="molecule type" value="Genomic_DNA"/>
</dbReference>
<evidence type="ECO:0000313" key="11">
    <source>
        <dbReference type="Proteomes" id="UP000000272"/>
    </source>
</evidence>
<dbReference type="GO" id="GO:0051301">
    <property type="term" value="P:cell division"/>
    <property type="evidence" value="ECO:0007669"/>
    <property type="project" value="UniProtKB-KW"/>
</dbReference>
<dbReference type="Proteomes" id="UP000000272">
    <property type="component" value="Chromosome"/>
</dbReference>
<evidence type="ECO:0000256" key="8">
    <source>
        <dbReference type="SAM" id="Phobius"/>
    </source>
</evidence>
<feature type="domain" description="POTRA" evidence="9">
    <location>
        <begin position="56"/>
        <end position="124"/>
    </location>
</feature>
<dbReference type="AlphaFoldDB" id="D9S2U0"/>
<evidence type="ECO:0000256" key="2">
    <source>
        <dbReference type="ARBA" id="ARBA00022475"/>
    </source>
</evidence>
<dbReference type="HOGENOM" id="CLU_1000900_0_0_9"/>
<keyword evidence="5 8" id="KW-1133">Transmembrane helix</keyword>
<keyword evidence="11" id="KW-1185">Reference proteome</keyword>
<dbReference type="PROSITE" id="PS51779">
    <property type="entry name" value="POTRA"/>
    <property type="match status" value="1"/>
</dbReference>
<keyword evidence="3" id="KW-0132">Cell division</keyword>
<dbReference type="eggNOG" id="COG1589">
    <property type="taxonomic scope" value="Bacteria"/>
</dbReference>
<sequence>MREGRTSRLIKIKMYRPVKNVGRFGDKRKLDIKRLLRVLIFLCIITIMLTATSSFFKLEKIEINGNVSIPDSEILNSVNHHLGENIFMIKPALISEEIKQSVPIKEVKVKLKLPRTLVINVEEREIAAALSYLGGFALIDSNGVVVRIEPELKGLMIPVITGLEISRAEKAKPLVISEDQSLLERLKEVMKLFSPMNAELSEIHIEKNREGVAFFIYTLDGYQVYFEETDIDEGKFALLREVLEDLRKNGRGKGLIDLSQDMPVFRPNISEEKGGRDN</sequence>
<dbReference type="InterPro" id="IPR005548">
    <property type="entry name" value="Cell_div_FtsQ/DivIB_C"/>
</dbReference>
<dbReference type="InterPro" id="IPR050487">
    <property type="entry name" value="FtsQ_DivIB"/>
</dbReference>
<keyword evidence="6 8" id="KW-0472">Membrane</keyword>
<gene>
    <name evidence="10" type="ordered locus">Toce_0955</name>
</gene>